<keyword evidence="1" id="KW-1133">Transmembrane helix</keyword>
<dbReference type="AlphaFoldDB" id="A0A2S7T2T8"/>
<feature type="transmembrane region" description="Helical" evidence="1">
    <location>
        <begin position="55"/>
        <end position="78"/>
    </location>
</feature>
<keyword evidence="1" id="KW-0472">Membrane</keyword>
<keyword evidence="3" id="KW-1185">Reference proteome</keyword>
<proteinExistence type="predicted"/>
<protein>
    <submittedName>
        <fullName evidence="2">DUF983 domain-containing protein</fullName>
    </submittedName>
</protein>
<dbReference type="OrthoDB" id="9790326at2"/>
<dbReference type="Proteomes" id="UP000239872">
    <property type="component" value="Unassembled WGS sequence"/>
</dbReference>
<name>A0A2S7T2T8_9BACT</name>
<keyword evidence="1" id="KW-0812">Transmembrane</keyword>
<gene>
    <name evidence="2" type="ORF">CJD36_003495</name>
</gene>
<comment type="caution">
    <text evidence="2">The sequence shown here is derived from an EMBL/GenBank/DDBJ whole genome shotgun (WGS) entry which is preliminary data.</text>
</comment>
<dbReference type="InterPro" id="IPR009325">
    <property type="entry name" value="DUF983"/>
</dbReference>
<feature type="transmembrane region" description="Helical" evidence="1">
    <location>
        <begin position="84"/>
        <end position="103"/>
    </location>
</feature>
<dbReference type="Pfam" id="PF06170">
    <property type="entry name" value="DUF983"/>
    <property type="match status" value="1"/>
</dbReference>
<evidence type="ECO:0000313" key="3">
    <source>
        <dbReference type="Proteomes" id="UP000239872"/>
    </source>
</evidence>
<sequence>MASVFTNRCPRCREGKLFSGRNPYNLKTTMDMPEHCPVCGQAFELQTGFYFGTGYVSYGLSVGIIGMFFAACFALKLISIYDNSVVYSLIVVSVVLVLLQPLLQRLSRSIWIALFVRYDRDARKHIIH</sequence>
<accession>A0A2S7T2T8</accession>
<reference evidence="2 3" key="1">
    <citation type="submission" date="2018-01" db="EMBL/GenBank/DDBJ databases">
        <title>A novel member of the phylum Bacteroidetes isolated from glacier ice.</title>
        <authorList>
            <person name="Liu Q."/>
            <person name="Xin Y.-H."/>
        </authorList>
    </citation>
    <scope>NUCLEOTIDE SEQUENCE [LARGE SCALE GENOMIC DNA]</scope>
    <source>
        <strain evidence="2 3">RB1R16</strain>
    </source>
</reference>
<evidence type="ECO:0000256" key="1">
    <source>
        <dbReference type="SAM" id="Phobius"/>
    </source>
</evidence>
<evidence type="ECO:0000313" key="2">
    <source>
        <dbReference type="EMBL" id="PQJ13167.1"/>
    </source>
</evidence>
<organism evidence="2 3">
    <name type="scientific">Flavipsychrobacter stenotrophus</name>
    <dbReference type="NCBI Taxonomy" id="2077091"/>
    <lineage>
        <taxon>Bacteria</taxon>
        <taxon>Pseudomonadati</taxon>
        <taxon>Bacteroidota</taxon>
        <taxon>Chitinophagia</taxon>
        <taxon>Chitinophagales</taxon>
        <taxon>Chitinophagaceae</taxon>
        <taxon>Flavipsychrobacter</taxon>
    </lineage>
</organism>
<dbReference type="EMBL" id="PPSL01000001">
    <property type="protein sequence ID" value="PQJ13167.1"/>
    <property type="molecule type" value="Genomic_DNA"/>
</dbReference>
<dbReference type="RefSeq" id="WP_105038052.1">
    <property type="nucleotide sequence ID" value="NZ_PPSL01000001.1"/>
</dbReference>